<feature type="domain" description="PPE family C-terminal" evidence="3">
    <location>
        <begin position="317"/>
        <end position="388"/>
    </location>
</feature>
<reference evidence="4 5" key="1">
    <citation type="submission" date="2019-12" db="EMBL/GenBank/DDBJ databases">
        <title>Complete genome sequence of Mycolicibacterium xenopi str. JCM15661T.</title>
        <authorList>
            <person name="Yoshida M."/>
            <person name="Fukano H."/>
            <person name="Asakura T."/>
            <person name="Hoshino Y."/>
        </authorList>
    </citation>
    <scope>NUCLEOTIDE SEQUENCE [LARGE SCALE GENOMIC DNA]</scope>
    <source>
        <strain evidence="4 5">JCM 15661T</strain>
    </source>
</reference>
<feature type="domain" description="PPE" evidence="2">
    <location>
        <begin position="2"/>
        <end position="165"/>
    </location>
</feature>
<dbReference type="Pfam" id="PF00823">
    <property type="entry name" value="PPE"/>
    <property type="match status" value="1"/>
</dbReference>
<dbReference type="RefSeq" id="WP_085196263.1">
    <property type="nucleotide sequence ID" value="NZ_AP022314.1"/>
</dbReference>
<dbReference type="Proteomes" id="UP000464624">
    <property type="component" value="Chromosome"/>
</dbReference>
<dbReference type="Pfam" id="PF12484">
    <property type="entry name" value="PPE-SVP"/>
    <property type="match status" value="1"/>
</dbReference>
<gene>
    <name evidence="4" type="primary">PPE32_2</name>
    <name evidence="4" type="ORF">MYXE_26020</name>
</gene>
<evidence type="ECO:0000259" key="2">
    <source>
        <dbReference type="Pfam" id="PF00823"/>
    </source>
</evidence>
<evidence type="ECO:0000313" key="5">
    <source>
        <dbReference type="Proteomes" id="UP000464624"/>
    </source>
</evidence>
<organism evidence="4 5">
    <name type="scientific">Mycobacterium xenopi</name>
    <dbReference type="NCBI Taxonomy" id="1789"/>
    <lineage>
        <taxon>Bacteria</taxon>
        <taxon>Bacillati</taxon>
        <taxon>Actinomycetota</taxon>
        <taxon>Actinomycetes</taxon>
        <taxon>Mycobacteriales</taxon>
        <taxon>Mycobacteriaceae</taxon>
        <taxon>Mycobacterium</taxon>
    </lineage>
</organism>
<dbReference type="FunFam" id="1.20.1260.20:FF:000001">
    <property type="entry name" value="PPE family protein PPE41"/>
    <property type="match status" value="1"/>
</dbReference>
<dbReference type="AlphaFoldDB" id="A0AAD1H0U2"/>
<accession>A0AAD1H0U2</accession>
<dbReference type="InterPro" id="IPR000030">
    <property type="entry name" value="PPE_dom"/>
</dbReference>
<dbReference type="InterPro" id="IPR022171">
    <property type="entry name" value="PPE_C"/>
</dbReference>
<proteinExistence type="inferred from homology"/>
<sequence>MDFGALPPEVNSGRIYAGPGPGPMLAAAAAWDGLAADLVSTAASYQSVISGLTSAAWSGPSSAAMIAGAAPYLAWMNQTAAQAEQAANQARAAAAAYEAAFAATVPPPVIAANRSLLMSLIATNILGQNTPAIAATEAHYAEMWAQDAAAMYGYAGSSSAATQMTPFSPPPQTTSAAGTADQAAAVARATGTSGGTGVQSALSQLISLVPSTLQSLAATATSTSASSSSGLSGLQSSLSSLSTLLSNATGAYSPIGLMAVPGGWWLTAMQALGLAQNGPGVASLLGPSKPITGVLGPLSGGFMSELQPAGLGGGAVSGGMGRASLVGGLSVPTSWATAAPALRSVATVMPNTGVGAAPAIAADGQAGLFSDMALSSLAGRAIGGTATRSIGGTASRVLSGAAEAAPTTATIIVIPPAEQ</sequence>
<dbReference type="PANTHER" id="PTHR46766">
    <property type="entry name" value="GLUTAMINE-RICH PROTEIN 2"/>
    <property type="match status" value="1"/>
</dbReference>
<comment type="similarity">
    <text evidence="1">Belongs to the mycobacterial PPE family.</text>
</comment>
<name>A0AAD1H0U2_MYCXE</name>
<evidence type="ECO:0000313" key="4">
    <source>
        <dbReference type="EMBL" id="BBU22812.1"/>
    </source>
</evidence>
<dbReference type="PANTHER" id="PTHR46766:SF1">
    <property type="entry name" value="GLUTAMINE-RICH PROTEIN 2"/>
    <property type="match status" value="1"/>
</dbReference>
<dbReference type="KEGG" id="mxe:MYXE_26020"/>
<protein>
    <submittedName>
        <fullName evidence="4">PPE family protein</fullName>
    </submittedName>
</protein>
<dbReference type="InterPro" id="IPR038332">
    <property type="entry name" value="PPE_sf"/>
</dbReference>
<evidence type="ECO:0000256" key="1">
    <source>
        <dbReference type="ARBA" id="ARBA00010652"/>
    </source>
</evidence>
<dbReference type="Gene3D" id="1.20.1260.20">
    <property type="entry name" value="PPE superfamily"/>
    <property type="match status" value="1"/>
</dbReference>
<evidence type="ECO:0000259" key="3">
    <source>
        <dbReference type="Pfam" id="PF12484"/>
    </source>
</evidence>
<dbReference type="SUPFAM" id="SSF140459">
    <property type="entry name" value="PE/PPE dimer-like"/>
    <property type="match status" value="1"/>
</dbReference>
<dbReference type="GO" id="GO:0052572">
    <property type="term" value="P:response to host immune response"/>
    <property type="evidence" value="ECO:0007669"/>
    <property type="project" value="TreeGrafter"/>
</dbReference>
<dbReference type="EMBL" id="AP022314">
    <property type="protein sequence ID" value="BBU22812.1"/>
    <property type="molecule type" value="Genomic_DNA"/>
</dbReference>